<keyword evidence="3" id="KW-1185">Reference proteome</keyword>
<accession>A0A6G4XL23</accession>
<feature type="signal peptide" evidence="1">
    <location>
        <begin position="1"/>
        <end position="30"/>
    </location>
</feature>
<feature type="chain" id="PRO_5026168802" description="Peptidase inhibitor family I36" evidence="1">
    <location>
        <begin position="31"/>
        <end position="119"/>
    </location>
</feature>
<gene>
    <name evidence="2" type="ORF">G6045_21800</name>
</gene>
<protein>
    <recommendedName>
        <fullName evidence="4">Peptidase inhibitor family I36</fullName>
    </recommendedName>
</protein>
<organism evidence="2 3">
    <name type="scientific">Streptomyces mesophilus</name>
    <dbReference type="NCBI Taxonomy" id="1775132"/>
    <lineage>
        <taxon>Bacteria</taxon>
        <taxon>Bacillati</taxon>
        <taxon>Actinomycetota</taxon>
        <taxon>Actinomycetes</taxon>
        <taxon>Kitasatosporales</taxon>
        <taxon>Streptomycetaceae</taxon>
        <taxon>Streptomyces</taxon>
    </lineage>
</organism>
<name>A0A6G4XL23_9ACTN</name>
<dbReference type="RefSeq" id="WP_165333728.1">
    <property type="nucleotide sequence ID" value="NZ_JAAKZW010000095.1"/>
</dbReference>
<evidence type="ECO:0000256" key="1">
    <source>
        <dbReference type="SAM" id="SignalP"/>
    </source>
</evidence>
<reference evidence="2 3" key="1">
    <citation type="submission" date="2020-02" db="EMBL/GenBank/DDBJ databases">
        <title>Whole-genome analyses of novel actinobacteria.</title>
        <authorList>
            <person name="Sahin N."/>
            <person name="Tokatli A."/>
        </authorList>
    </citation>
    <scope>NUCLEOTIDE SEQUENCE [LARGE SCALE GENOMIC DNA]</scope>
    <source>
        <strain evidence="2 3">YC504</strain>
    </source>
</reference>
<sequence>MMRHKTGLRIAAALSTAAALGALTGTPAGAATESTKAVPCQQGYVCYVEYGEFVSERIAQGESRTFDPAITITDISNWTTMGYCISGNPNTGLAPGRSLTVTQTITAIRAVPAGGACAT</sequence>
<keyword evidence="1" id="KW-0732">Signal</keyword>
<evidence type="ECO:0008006" key="4">
    <source>
        <dbReference type="Google" id="ProtNLM"/>
    </source>
</evidence>
<evidence type="ECO:0000313" key="2">
    <source>
        <dbReference type="EMBL" id="NGO78276.1"/>
    </source>
</evidence>
<evidence type="ECO:0000313" key="3">
    <source>
        <dbReference type="Proteomes" id="UP000481109"/>
    </source>
</evidence>
<proteinExistence type="predicted"/>
<dbReference type="Proteomes" id="UP000481109">
    <property type="component" value="Unassembled WGS sequence"/>
</dbReference>
<dbReference type="EMBL" id="JAAKZW010000095">
    <property type="protein sequence ID" value="NGO78276.1"/>
    <property type="molecule type" value="Genomic_DNA"/>
</dbReference>
<comment type="caution">
    <text evidence="2">The sequence shown here is derived from an EMBL/GenBank/DDBJ whole genome shotgun (WGS) entry which is preliminary data.</text>
</comment>
<dbReference type="AlphaFoldDB" id="A0A6G4XL23"/>